<feature type="compositionally biased region" description="Low complexity" evidence="1">
    <location>
        <begin position="509"/>
        <end position="527"/>
    </location>
</feature>
<feature type="compositionally biased region" description="Polar residues" evidence="1">
    <location>
        <begin position="611"/>
        <end position="627"/>
    </location>
</feature>
<feature type="domain" description="FecR protein" evidence="3">
    <location>
        <begin position="69"/>
        <end position="165"/>
    </location>
</feature>
<dbReference type="InterPro" id="IPR046535">
    <property type="entry name" value="DUF6600"/>
</dbReference>
<feature type="region of interest" description="Disordered" evidence="1">
    <location>
        <begin position="448"/>
        <end position="661"/>
    </location>
</feature>
<keyword evidence="2" id="KW-0732">Signal</keyword>
<dbReference type="KEGG" id="sus:Acid_3794"/>
<name>Q020A1_SOLUE</name>
<dbReference type="InterPro" id="IPR006860">
    <property type="entry name" value="FecR"/>
</dbReference>
<dbReference type="Pfam" id="PF04773">
    <property type="entry name" value="FecR"/>
    <property type="match status" value="1"/>
</dbReference>
<accession>Q020A1</accession>
<feature type="compositionally biased region" description="Low complexity" evidence="1">
    <location>
        <begin position="486"/>
        <end position="497"/>
    </location>
</feature>
<reference evidence="4" key="1">
    <citation type="submission" date="2006-10" db="EMBL/GenBank/DDBJ databases">
        <title>Complete sequence of Solibacter usitatus Ellin6076.</title>
        <authorList>
            <consortium name="US DOE Joint Genome Institute"/>
            <person name="Copeland A."/>
            <person name="Lucas S."/>
            <person name="Lapidus A."/>
            <person name="Barry K."/>
            <person name="Detter J.C."/>
            <person name="Glavina del Rio T."/>
            <person name="Hammon N."/>
            <person name="Israni S."/>
            <person name="Dalin E."/>
            <person name="Tice H."/>
            <person name="Pitluck S."/>
            <person name="Thompson L.S."/>
            <person name="Brettin T."/>
            <person name="Bruce D."/>
            <person name="Han C."/>
            <person name="Tapia R."/>
            <person name="Gilna P."/>
            <person name="Schmutz J."/>
            <person name="Larimer F."/>
            <person name="Land M."/>
            <person name="Hauser L."/>
            <person name="Kyrpides N."/>
            <person name="Mikhailova N."/>
            <person name="Janssen P.H."/>
            <person name="Kuske C.R."/>
            <person name="Richardson P."/>
        </authorList>
    </citation>
    <scope>NUCLEOTIDE SEQUENCE</scope>
    <source>
        <strain evidence="4">Ellin6076</strain>
    </source>
</reference>
<protein>
    <recommendedName>
        <fullName evidence="3">FecR protein domain-containing protein</fullName>
    </recommendedName>
</protein>
<dbReference type="EMBL" id="CP000473">
    <property type="protein sequence ID" value="ABJ84764.1"/>
    <property type="molecule type" value="Genomic_DNA"/>
</dbReference>
<evidence type="ECO:0000256" key="1">
    <source>
        <dbReference type="SAM" id="MobiDB-lite"/>
    </source>
</evidence>
<feature type="signal peptide" evidence="2">
    <location>
        <begin position="1"/>
        <end position="26"/>
    </location>
</feature>
<organism evidence="4">
    <name type="scientific">Solibacter usitatus (strain Ellin6076)</name>
    <dbReference type="NCBI Taxonomy" id="234267"/>
    <lineage>
        <taxon>Bacteria</taxon>
        <taxon>Pseudomonadati</taxon>
        <taxon>Acidobacteriota</taxon>
        <taxon>Terriglobia</taxon>
        <taxon>Bryobacterales</taxon>
        <taxon>Solibacteraceae</taxon>
        <taxon>Candidatus Solibacter</taxon>
    </lineage>
</organism>
<evidence type="ECO:0000256" key="2">
    <source>
        <dbReference type="SAM" id="SignalP"/>
    </source>
</evidence>
<dbReference type="InParanoid" id="Q020A1"/>
<feature type="compositionally biased region" description="Polar residues" evidence="1">
    <location>
        <begin position="448"/>
        <end position="465"/>
    </location>
</feature>
<sequence length="661" mass="71823" precursor="true">MRLIGNSRWLAVTGAVLAFAALPVRAQDQDDLKRGVARLSLINGDVSVRRGDAGEWVAGVVNAPLLTDDRIGTGPNSRTELQFDAANVLRLGANAGLQLTDIEYGRIQLDLAHGVMTYRVLRSVNSNIEIDTPSLSVRPSREGSVRISVNDAGETEVTARGGDVEIFNPKGSQWLHNGQTMMARGSSGDPEFQIVNAGGPDEWDRWCDSRDRLIMQSVSSRYVGPGVYGTEDLDAAGSWQNAPEYGNVWHPTAVPADWAPYQAGRWVWDDWYGWTWVSYDPWGWAPYHYGRWFHNDRIGWCWYPGLIGVRHYWSPALVAFVGFGRGGGVGFGFGNIGWVPLAPYEVFHPWWGRGFYGANRFNRTVNITNVNITNVYRNSRVSYGVSAVGVNDFQNGRFNHVARMTGTQIGQVGAVQGHLPLAPGNASMRFSDRQASVVPRGMENTRFFRQQQPAGIQRTPMTGAQNAVRGGQPGVTGQDNGWRRFGSPGSQPTSSQPNQAGVTRNGFGSQAQRQPAAPQSTQQAAPRNDVNRGGWQRFGSPAPGNSNPPEQRQQQAPAPRQNNYQSSPYNSRPQQQQSAPARGNQYVGGAGRQESLRIAPPVVRERPSYSAPRQSAPSYSAPRQSAPSAPRQGAPSNGGGSHGNSGGSHGNSGGNHGGKSR</sequence>
<dbReference type="PANTHER" id="PTHR38731:SF3">
    <property type="entry name" value="BLL6125 PROTEIN"/>
    <property type="match status" value="1"/>
</dbReference>
<feature type="chain" id="PRO_5004162802" description="FecR protein domain-containing protein" evidence="2">
    <location>
        <begin position="27"/>
        <end position="661"/>
    </location>
</feature>
<gene>
    <name evidence="4" type="ordered locus">Acid_3794</name>
</gene>
<dbReference type="AlphaFoldDB" id="Q020A1"/>
<dbReference type="PANTHER" id="PTHR38731">
    <property type="entry name" value="LIPL45-RELATED LIPOPROTEIN-RELATED"/>
    <property type="match status" value="1"/>
</dbReference>
<proteinExistence type="predicted"/>
<dbReference type="STRING" id="234267.Acid_3794"/>
<dbReference type="HOGENOM" id="CLU_355192_0_0_0"/>
<evidence type="ECO:0000313" key="4">
    <source>
        <dbReference type="EMBL" id="ABJ84764.1"/>
    </source>
</evidence>
<dbReference type="eggNOG" id="COG3266">
    <property type="taxonomic scope" value="Bacteria"/>
</dbReference>
<feature type="compositionally biased region" description="Gly residues" evidence="1">
    <location>
        <begin position="636"/>
        <end position="661"/>
    </location>
</feature>
<feature type="compositionally biased region" description="Polar residues" evidence="1">
    <location>
        <begin position="564"/>
        <end position="579"/>
    </location>
</feature>
<evidence type="ECO:0000259" key="3">
    <source>
        <dbReference type="Pfam" id="PF04773"/>
    </source>
</evidence>
<dbReference type="Pfam" id="PF20245">
    <property type="entry name" value="DUF6600"/>
    <property type="match status" value="1"/>
</dbReference>
<feature type="compositionally biased region" description="Low complexity" evidence="1">
    <location>
        <begin position="551"/>
        <end position="563"/>
    </location>
</feature>
<dbReference type="OrthoDB" id="128474at2"/>
<feature type="compositionally biased region" description="Polar residues" evidence="1">
    <location>
        <begin position="498"/>
        <end position="508"/>
    </location>
</feature>